<dbReference type="Gene3D" id="1.25.40.390">
    <property type="match status" value="1"/>
</dbReference>
<evidence type="ECO:0000313" key="9">
    <source>
        <dbReference type="Proteomes" id="UP000565521"/>
    </source>
</evidence>
<comment type="subcellular location">
    <subcellularLocation>
        <location evidence="1">Cell outer membrane</location>
    </subcellularLocation>
</comment>
<dbReference type="RefSeq" id="WP_176906619.1">
    <property type="nucleotide sequence ID" value="NZ_JABKAU010000002.1"/>
</dbReference>
<protein>
    <submittedName>
        <fullName evidence="8">RagB/SusD family nutrient uptake outer membrane protein</fullName>
    </submittedName>
</protein>
<evidence type="ECO:0000256" key="2">
    <source>
        <dbReference type="ARBA" id="ARBA00006275"/>
    </source>
</evidence>
<feature type="signal peptide" evidence="6">
    <location>
        <begin position="1"/>
        <end position="24"/>
    </location>
</feature>
<keyword evidence="9" id="KW-1185">Reference proteome</keyword>
<evidence type="ECO:0000256" key="4">
    <source>
        <dbReference type="ARBA" id="ARBA00023136"/>
    </source>
</evidence>
<dbReference type="AlphaFoldDB" id="A0A7Y7U4Y4"/>
<reference evidence="8 9" key="1">
    <citation type="submission" date="2020-05" db="EMBL/GenBank/DDBJ databases">
        <title>Hymenobacter terrestris sp. nov. and Hymenobacter lapidiphilus sp. nov., isolated from regoliths in Antarctica.</title>
        <authorList>
            <person name="Sedlacek I."/>
            <person name="Pantucek R."/>
            <person name="Zeman M."/>
            <person name="Holochova P."/>
            <person name="Kralova S."/>
            <person name="Stankova E."/>
            <person name="Sedo O."/>
            <person name="Micenkova L."/>
            <person name="Svec P."/>
            <person name="Gupta V."/>
            <person name="Sood U."/>
            <person name="Korpole U.S."/>
            <person name="Lal R."/>
        </authorList>
    </citation>
    <scope>NUCLEOTIDE SEQUENCE [LARGE SCALE GENOMIC DNA]</scope>
    <source>
        <strain evidence="8 9">P5342</strain>
    </source>
</reference>
<evidence type="ECO:0000256" key="6">
    <source>
        <dbReference type="SAM" id="SignalP"/>
    </source>
</evidence>
<evidence type="ECO:0000313" key="8">
    <source>
        <dbReference type="EMBL" id="NVO29910.1"/>
    </source>
</evidence>
<comment type="caution">
    <text evidence="8">The sequence shown here is derived from an EMBL/GenBank/DDBJ whole genome shotgun (WGS) entry which is preliminary data.</text>
</comment>
<dbReference type="Proteomes" id="UP000565521">
    <property type="component" value="Unassembled WGS sequence"/>
</dbReference>
<evidence type="ECO:0000256" key="3">
    <source>
        <dbReference type="ARBA" id="ARBA00022729"/>
    </source>
</evidence>
<keyword evidence="3 6" id="KW-0732">Signal</keyword>
<dbReference type="GO" id="GO:0009279">
    <property type="term" value="C:cell outer membrane"/>
    <property type="evidence" value="ECO:0007669"/>
    <property type="project" value="UniProtKB-SubCell"/>
</dbReference>
<sequence length="473" mass="50449">MLTSPTFRRSLLASGSLATLLLLAGCDDLTQIDSVTDPNNASIESVLTNASLPQLNALAVGTEASLRLGHLGNSTNNQVLGTLGREVTVLAQTESRWYFELQGRASPTASINQLDDAAFYNGQYTGFARVGRAARVFRASAANSSVIDATQKSGVDGFTRTYEALSKLHLLMLQGDNGIRVDLDNIERPGPFVARDAALTNIRQQLDEANTNLGAAGSTFFFPLSSGYAGFNAPATFAQVNRGLAARVALYQKDYAGALTAIGASFYSRTAALGLGPKMVFSATTASDAGNAYFQVADGSPSALVSVPTNFVTEAETGDLRLAKAPIRTTPLTVGGITGVYEARVFPTQNSPLDIIRNEELLLIAAEARANTGDLAGALADINVIRTRAGGLPALTAAQLPNLEAYINEILRQRRYSLFYEGHRLVDLRRLDRLRTQVAPNQTLPFSTTPFKLFPNLERPAAEKAFDAANPTP</sequence>
<dbReference type="InterPro" id="IPR012944">
    <property type="entry name" value="SusD_RagB_dom"/>
</dbReference>
<accession>A0A7Y7U4Y4</accession>
<gene>
    <name evidence="8" type="ORF">HW554_01720</name>
</gene>
<dbReference type="SUPFAM" id="SSF48452">
    <property type="entry name" value="TPR-like"/>
    <property type="match status" value="1"/>
</dbReference>
<proteinExistence type="inferred from homology"/>
<dbReference type="CDD" id="cd08977">
    <property type="entry name" value="SusD"/>
    <property type="match status" value="1"/>
</dbReference>
<evidence type="ECO:0000256" key="1">
    <source>
        <dbReference type="ARBA" id="ARBA00004442"/>
    </source>
</evidence>
<dbReference type="Pfam" id="PF07980">
    <property type="entry name" value="SusD_RagB"/>
    <property type="match status" value="1"/>
</dbReference>
<organism evidence="8 9">
    <name type="scientific">Hymenobacter lapidiphilus</name>
    <dbReference type="NCBI Taxonomy" id="2608003"/>
    <lineage>
        <taxon>Bacteria</taxon>
        <taxon>Pseudomonadati</taxon>
        <taxon>Bacteroidota</taxon>
        <taxon>Cytophagia</taxon>
        <taxon>Cytophagales</taxon>
        <taxon>Hymenobacteraceae</taxon>
        <taxon>Hymenobacter</taxon>
    </lineage>
</organism>
<keyword evidence="4" id="KW-0472">Membrane</keyword>
<name>A0A7Y7U4Y4_9BACT</name>
<dbReference type="EMBL" id="JABKAU010000002">
    <property type="protein sequence ID" value="NVO29910.1"/>
    <property type="molecule type" value="Genomic_DNA"/>
</dbReference>
<evidence type="ECO:0000259" key="7">
    <source>
        <dbReference type="Pfam" id="PF07980"/>
    </source>
</evidence>
<evidence type="ECO:0000256" key="5">
    <source>
        <dbReference type="ARBA" id="ARBA00023237"/>
    </source>
</evidence>
<keyword evidence="5" id="KW-0998">Cell outer membrane</keyword>
<comment type="similarity">
    <text evidence="2">Belongs to the SusD family.</text>
</comment>
<feature type="chain" id="PRO_5031458433" evidence="6">
    <location>
        <begin position="25"/>
        <end position="473"/>
    </location>
</feature>
<dbReference type="InterPro" id="IPR011990">
    <property type="entry name" value="TPR-like_helical_dom_sf"/>
</dbReference>
<feature type="domain" description="RagB/SusD" evidence="7">
    <location>
        <begin position="349"/>
        <end position="431"/>
    </location>
</feature>